<feature type="region of interest" description="Disordered" evidence="1">
    <location>
        <begin position="42"/>
        <end position="91"/>
    </location>
</feature>
<evidence type="ECO:0000256" key="2">
    <source>
        <dbReference type="SAM" id="SignalP"/>
    </source>
</evidence>
<dbReference type="EMBL" id="SMRP01000003">
    <property type="protein sequence ID" value="TDG24903.1"/>
    <property type="molecule type" value="Genomic_DNA"/>
</dbReference>
<keyword evidence="5" id="KW-1185">Reference proteome</keyword>
<feature type="compositionally biased region" description="Polar residues" evidence="1">
    <location>
        <begin position="65"/>
        <end position="89"/>
    </location>
</feature>
<evidence type="ECO:0000259" key="3">
    <source>
        <dbReference type="Pfam" id="PF12770"/>
    </source>
</evidence>
<dbReference type="Proteomes" id="UP000295722">
    <property type="component" value="Unassembled WGS sequence"/>
</dbReference>
<feature type="chain" id="PRO_5020773926" evidence="2">
    <location>
        <begin position="39"/>
        <end position="976"/>
    </location>
</feature>
<name>A0A4R5ME31_9BURK</name>
<feature type="domain" description="CHAT" evidence="3">
    <location>
        <begin position="655"/>
        <end position="973"/>
    </location>
</feature>
<gene>
    <name evidence="4" type="ORF">EYW47_10300</name>
</gene>
<evidence type="ECO:0000256" key="1">
    <source>
        <dbReference type="SAM" id="MobiDB-lite"/>
    </source>
</evidence>
<reference evidence="4 5" key="1">
    <citation type="submission" date="2019-03" db="EMBL/GenBank/DDBJ databases">
        <title>Paraburkholderia sp. 4M-K11, isolated from subtropical forest soil.</title>
        <authorList>
            <person name="Gao Z.-H."/>
            <person name="Qiu L.-H."/>
        </authorList>
    </citation>
    <scope>NUCLEOTIDE SEQUENCE [LARGE SCALE GENOMIC DNA]</scope>
    <source>
        <strain evidence="4 5">4M-K11</strain>
    </source>
</reference>
<feature type="signal peptide" evidence="2">
    <location>
        <begin position="1"/>
        <end position="38"/>
    </location>
</feature>
<dbReference type="AlphaFoldDB" id="A0A4R5ME31"/>
<feature type="compositionally biased region" description="Basic residues" evidence="1">
    <location>
        <begin position="48"/>
        <end position="57"/>
    </location>
</feature>
<evidence type="ECO:0000313" key="5">
    <source>
        <dbReference type="Proteomes" id="UP000295722"/>
    </source>
</evidence>
<dbReference type="InterPro" id="IPR024983">
    <property type="entry name" value="CHAT_dom"/>
</dbReference>
<sequence length="976" mass="104172">MLRCEGRRIMGLHGLRARMAARCLAAVALVLLCAGCQAPDGDTDVHAGKGHHKGMHGGRREEDALSQTQVHAQTSAQGQGNASSPSQTPLPLDERTLKAQLAEMPDGRARLALLDRLAREDARDGHINDYFHVLDLIASDSGIAPGRRSLAASELATAFAYEKDFARSHRALDDAKSFAAETKDADLDALPANPAYAVLRAEAVLAWRYRGQFDVALRLNREATDLAWRDLGNASLSPARRHAAANELIGDLPTQTNLLIRCNRATEALSYVEELRWDLDNGPQLHPTTAQRAQVARARALALTSFDDYDAALASIDEAIDGFRKAGMSPVASPYAESLRLRLLIALAMGRIGDYRADVAGWQAALASNPTLGSGADEGASLAFAAGGNWREAQLRLDENDHPENKHRHKHKVYYRKDADHPTAKFDAALAMLYRLEDPQGDLSEADIASYVEPWLGSDDEWDDEGTRGGTIDDGVLALSMARLMNDGATGQALAFRIAELFHMNATQGAMNDGATRLAAQTPALRALIEQEAALRYQLVTSASLSSDAEDKLRALRREIASQFPRYRELVAPAIPTPEAVGAVLHAGEVYVDLYAGREASYAFVVRPDRTLHAVVLPVTRAALATQVAALRAGFDAGMPPAQPGDLAGFDLGAAAGLYRALIAPIEADLQGAKTVYLSTSGILSSIPYEVLLRRPASSLADADWWLDSTTPVRMPSASALVSARAERVAHASEPLVAFADPSFDGSAQAPREDGARVVVGARAFPMDARTLSFDYRRVTPLPDTLDEANAIAVALGASPQQSVISGLAASRSHVLGENLSNDRVVLFATHGVIPGEVPGLRKAGLALAYEGRGLPDSILTADDIVTLRLNADWVVLSACNTGLATGDAGDSVSALARAFFAAGARSLLVTQWAVESKSAALVTSGLFDAYAANPALSKADALARTERAMAAGKEGALYRHPYYWAAYFLAGDAQR</sequence>
<organism evidence="4 5">
    <name type="scientific">Paraburkholderia silviterrae</name>
    <dbReference type="NCBI Taxonomy" id="2528715"/>
    <lineage>
        <taxon>Bacteria</taxon>
        <taxon>Pseudomonadati</taxon>
        <taxon>Pseudomonadota</taxon>
        <taxon>Betaproteobacteria</taxon>
        <taxon>Burkholderiales</taxon>
        <taxon>Burkholderiaceae</taxon>
        <taxon>Paraburkholderia</taxon>
    </lineage>
</organism>
<evidence type="ECO:0000313" key="4">
    <source>
        <dbReference type="EMBL" id="TDG24903.1"/>
    </source>
</evidence>
<keyword evidence="2" id="KW-0732">Signal</keyword>
<dbReference type="Pfam" id="PF12770">
    <property type="entry name" value="CHAT"/>
    <property type="match status" value="1"/>
</dbReference>
<dbReference type="OrthoDB" id="9771112at2"/>
<proteinExistence type="predicted"/>
<comment type="caution">
    <text evidence="4">The sequence shown here is derived from an EMBL/GenBank/DDBJ whole genome shotgun (WGS) entry which is preliminary data.</text>
</comment>
<protein>
    <submittedName>
        <fullName evidence="4">CHAT domain-containing protein</fullName>
    </submittedName>
</protein>
<accession>A0A4R5ME31</accession>